<organism evidence="4 5">
    <name type="scientific">Haloarcula rubra</name>
    <dbReference type="NCBI Taxonomy" id="2487747"/>
    <lineage>
        <taxon>Archaea</taxon>
        <taxon>Methanobacteriati</taxon>
        <taxon>Methanobacteriota</taxon>
        <taxon>Stenosarchaea group</taxon>
        <taxon>Halobacteria</taxon>
        <taxon>Halobacteriales</taxon>
        <taxon>Haloarculaceae</taxon>
        <taxon>Haloarcula</taxon>
    </lineage>
</organism>
<dbReference type="Proteomes" id="UP001430377">
    <property type="component" value="Unassembled WGS sequence"/>
</dbReference>
<dbReference type="InterPro" id="IPR035965">
    <property type="entry name" value="PAS-like_dom_sf"/>
</dbReference>
<keyword evidence="1" id="KW-1133">Transmembrane helix</keyword>
<dbReference type="CDD" id="cd00130">
    <property type="entry name" value="PAS"/>
    <property type="match status" value="1"/>
</dbReference>
<dbReference type="SUPFAM" id="SSF55874">
    <property type="entry name" value="ATPase domain of HSP90 chaperone/DNA topoisomerase II/histidine kinase"/>
    <property type="match status" value="1"/>
</dbReference>
<comment type="caution">
    <text evidence="4">The sequence shown here is derived from an EMBL/GenBank/DDBJ whole genome shotgun (WGS) entry which is preliminary data.</text>
</comment>
<proteinExistence type="predicted"/>
<dbReference type="InterPro" id="IPR000014">
    <property type="entry name" value="PAS"/>
</dbReference>
<dbReference type="InterPro" id="IPR031621">
    <property type="entry name" value="HisKA_7TM"/>
</dbReference>
<feature type="transmembrane region" description="Helical" evidence="1">
    <location>
        <begin position="177"/>
        <end position="195"/>
    </location>
</feature>
<dbReference type="InterPro" id="IPR000700">
    <property type="entry name" value="PAS-assoc_C"/>
</dbReference>
<feature type="domain" description="PAC" evidence="3">
    <location>
        <begin position="296"/>
        <end position="347"/>
    </location>
</feature>
<dbReference type="PROSITE" id="PS50113">
    <property type="entry name" value="PAC"/>
    <property type="match status" value="1"/>
</dbReference>
<feature type="transmembrane region" description="Helical" evidence="1">
    <location>
        <begin position="207"/>
        <end position="225"/>
    </location>
</feature>
<name>A0AAW4PRK4_9EURY</name>
<dbReference type="SUPFAM" id="SSF55785">
    <property type="entry name" value="PYP-like sensor domain (PAS domain)"/>
    <property type="match status" value="1"/>
</dbReference>
<evidence type="ECO:0000313" key="4">
    <source>
        <dbReference type="EMBL" id="MBX0323341.1"/>
    </source>
</evidence>
<keyword evidence="5" id="KW-1185">Reference proteome</keyword>
<accession>A0AAW4PRK4</accession>
<dbReference type="PROSITE" id="PS50112">
    <property type="entry name" value="PAS"/>
    <property type="match status" value="1"/>
</dbReference>
<feature type="transmembrane region" description="Helical" evidence="1">
    <location>
        <begin position="6"/>
        <end position="24"/>
    </location>
</feature>
<keyword evidence="1" id="KW-0812">Transmembrane</keyword>
<keyword evidence="1" id="KW-0472">Membrane</keyword>
<feature type="transmembrane region" description="Helical" evidence="1">
    <location>
        <begin position="99"/>
        <end position="117"/>
    </location>
</feature>
<feature type="transmembrane region" description="Helical" evidence="1">
    <location>
        <begin position="36"/>
        <end position="56"/>
    </location>
</feature>
<dbReference type="InterPro" id="IPR036890">
    <property type="entry name" value="HATPase_C_sf"/>
</dbReference>
<dbReference type="NCBIfam" id="TIGR00229">
    <property type="entry name" value="sensory_box"/>
    <property type="match status" value="1"/>
</dbReference>
<feature type="transmembrane region" description="Helical" evidence="1">
    <location>
        <begin position="144"/>
        <end position="165"/>
    </location>
</feature>
<dbReference type="Gene3D" id="3.30.450.20">
    <property type="entry name" value="PAS domain"/>
    <property type="match status" value="1"/>
</dbReference>
<dbReference type="RefSeq" id="WP_220618313.1">
    <property type="nucleotide sequence ID" value="NZ_RKLR01000003.1"/>
</dbReference>
<dbReference type="InterPro" id="IPR013656">
    <property type="entry name" value="PAS_4"/>
</dbReference>
<gene>
    <name evidence="4" type="ORF">EGH21_09905</name>
</gene>
<feature type="domain" description="PAS" evidence="2">
    <location>
        <begin position="242"/>
        <end position="280"/>
    </location>
</feature>
<dbReference type="Pfam" id="PF16927">
    <property type="entry name" value="HisKA_7TM"/>
    <property type="match status" value="1"/>
</dbReference>
<evidence type="ECO:0000259" key="2">
    <source>
        <dbReference type="PROSITE" id="PS50112"/>
    </source>
</evidence>
<dbReference type="Gene3D" id="3.30.565.10">
    <property type="entry name" value="Histidine kinase-like ATPase, C-terminal domain"/>
    <property type="match status" value="1"/>
</dbReference>
<sequence length="551" mass="59091">MVGNIFLSALGLSALSCAVVAALAVRHRTVPGARPLVVLSLAEFWWIAFYAGELLAESQTRTFLFARFEWVGVVVLPLAWIAFVFEYTGRTEYLTRTRWAVLAIVPAVTLVAALFAYEGAIRTPVQTTAYGGVTALTGGFGPGMWLFALFTWLVVASGAILLVEFILEQRSLYRGRAAALVGAAVVPIAASYVFATDLVPTAVFDPTPIAFALSSLLAVVAIVEYDMFSRMPVSSHLASGTAVDAIDDPVFVLDTGSVVVDCNPAACALVGTDRESLLGRHADDVAVLADLADDATATTVSVEDEDGTAHYDVQTAPIDGDDDHVFGEVVTLRDVTERRERKQRLDGLNEVLRATLQEEMDTVQRVVDDGDTISDVAVLRERVSVALDVSDRAGELATMVSPESEPPADIVPIIHEEIDAAREWRPDVTFVLEASLGEWAYCSGLFEPVFRVSLRHAAERSLAADTDSVVGIAVTAEAETVTVTVSDTGDPLTEHEQTVLLHGAEPRPADSDDMGRWLVNWGVEQAGGTVSAGTDGRHTVLELTFPRTSAE</sequence>
<feature type="transmembrane region" description="Helical" evidence="1">
    <location>
        <begin position="68"/>
        <end position="87"/>
    </location>
</feature>
<evidence type="ECO:0000256" key="1">
    <source>
        <dbReference type="SAM" id="Phobius"/>
    </source>
</evidence>
<dbReference type="EMBL" id="RKLR01000003">
    <property type="protein sequence ID" value="MBX0323341.1"/>
    <property type="molecule type" value="Genomic_DNA"/>
</dbReference>
<dbReference type="Pfam" id="PF08448">
    <property type="entry name" value="PAS_4"/>
    <property type="match status" value="1"/>
</dbReference>
<evidence type="ECO:0000259" key="3">
    <source>
        <dbReference type="PROSITE" id="PS50113"/>
    </source>
</evidence>
<reference evidence="4 5" key="1">
    <citation type="submission" date="2021-06" db="EMBL/GenBank/DDBJ databases">
        <title>Halomicroarcula sp. a new haloarchaeum isolated from saline soil.</title>
        <authorList>
            <person name="Duran-Viseras A."/>
            <person name="Sanchez-Porro C."/>
            <person name="Ventosa A."/>
        </authorList>
    </citation>
    <scope>NUCLEOTIDE SEQUENCE [LARGE SCALE GENOMIC DNA]</scope>
    <source>
        <strain evidence="4 5">F13</strain>
    </source>
</reference>
<dbReference type="AlphaFoldDB" id="A0AAW4PRK4"/>
<evidence type="ECO:0000313" key="5">
    <source>
        <dbReference type="Proteomes" id="UP001430377"/>
    </source>
</evidence>
<protein>
    <submittedName>
        <fullName evidence="4">PAS domain-containing protein</fullName>
    </submittedName>
</protein>
<dbReference type="SMART" id="SM00091">
    <property type="entry name" value="PAS"/>
    <property type="match status" value="1"/>
</dbReference>